<feature type="transmembrane region" description="Helical" evidence="1">
    <location>
        <begin position="90"/>
        <end position="108"/>
    </location>
</feature>
<feature type="transmembrane region" description="Helical" evidence="1">
    <location>
        <begin position="201"/>
        <end position="218"/>
    </location>
</feature>
<feature type="transmembrane region" description="Helical" evidence="1">
    <location>
        <begin position="114"/>
        <end position="133"/>
    </location>
</feature>
<dbReference type="PANTHER" id="PTHR31610">
    <property type="entry name" value="SLR0360 PROTEIN"/>
    <property type="match status" value="1"/>
</dbReference>
<dbReference type="Proteomes" id="UP000644115">
    <property type="component" value="Unassembled WGS sequence"/>
</dbReference>
<keyword evidence="3" id="KW-1185">Reference proteome</keyword>
<keyword evidence="1" id="KW-0472">Membrane</keyword>
<feature type="transmembrane region" description="Helical" evidence="1">
    <location>
        <begin position="21"/>
        <end position="41"/>
    </location>
</feature>
<feature type="transmembrane region" description="Helical" evidence="1">
    <location>
        <begin position="344"/>
        <end position="362"/>
    </location>
</feature>
<organism evidence="2 3">
    <name type="scientific">Lentihominibacter faecis</name>
    <dbReference type="NCBI Taxonomy" id="2764712"/>
    <lineage>
        <taxon>Bacteria</taxon>
        <taxon>Bacillati</taxon>
        <taxon>Bacillota</taxon>
        <taxon>Clostridia</taxon>
        <taxon>Peptostreptococcales</taxon>
        <taxon>Anaerovoracaceae</taxon>
        <taxon>Lentihominibacter</taxon>
    </lineage>
</organism>
<keyword evidence="1" id="KW-0812">Transmembrane</keyword>
<feature type="transmembrane region" description="Helical" evidence="1">
    <location>
        <begin position="461"/>
        <end position="484"/>
    </location>
</feature>
<name>A0A923NCQ7_9FIRM</name>
<evidence type="ECO:0000313" key="3">
    <source>
        <dbReference type="Proteomes" id="UP000644115"/>
    </source>
</evidence>
<keyword evidence="1" id="KW-1133">Transmembrane helix</keyword>
<sequence length="529" mass="56773">MNSHVGIVPFFKRGDIGGLTYLVTNNIVNYLIVIATLSGVLKWPDKVVFGYVIPGMSIGLFLGCCYYAWMGYRISKRDQRPDVTALPSGVSTTAMFVMLYGVIMPLSYAVEDPMVAWSAAMAACFLGGVIEFVGGIVGPWMKKRIPRAALLGTVAGIGFIWMATEGVFDIFQDPILGLPVMIVAMLGVFGVYAFPKKIPPLVVAIVGGIVYAFCLGRTQVDFSDIGFYIPNPVNSIQYMIDGFAVIVPYLAVIIPVEIYNFIETMDNVEGANAAGDEYSVRQAQFADGVFTMISACFGGVVPNTVWLGHVSLKRTGAGVGYSVIAGIILLLAGVLGLFTVLSDIIPKAVVAITFLWCAVDMLSQAFRVVDKKYYAAIGVAMVPSVADFLYTQVTGAAGLADLWTEKVASGINDFAPDVCQALTDAGCMWNGVAAVKAGAIVIGILLGTMVAFIIDRRLDKVAIVAFVGAVLSFIGIIHSAAITINFTNQWGIGYLITGVVCLILHFGRNSWCKPDEDMLEYVDDQSEKE</sequence>
<evidence type="ECO:0000256" key="1">
    <source>
        <dbReference type="SAM" id="Phobius"/>
    </source>
</evidence>
<feature type="transmembrane region" description="Helical" evidence="1">
    <location>
        <begin position="47"/>
        <end position="69"/>
    </location>
</feature>
<evidence type="ECO:0000313" key="2">
    <source>
        <dbReference type="EMBL" id="MBC5999644.1"/>
    </source>
</evidence>
<feature type="transmembrane region" description="Helical" evidence="1">
    <location>
        <begin position="145"/>
        <end position="163"/>
    </location>
</feature>
<dbReference type="PANTHER" id="PTHR31610:SF0">
    <property type="entry name" value="SLC26A_SULP TRANSPORTER DOMAIN-CONTAINING PROTEIN"/>
    <property type="match status" value="1"/>
</dbReference>
<dbReference type="EMBL" id="JACRWC010000081">
    <property type="protein sequence ID" value="MBC5999644.1"/>
    <property type="molecule type" value="Genomic_DNA"/>
</dbReference>
<accession>A0A923NCQ7</accession>
<reference evidence="2" key="1">
    <citation type="submission" date="2020-08" db="EMBL/GenBank/DDBJ databases">
        <authorList>
            <person name="Liu C."/>
            <person name="Sun Q."/>
        </authorList>
    </citation>
    <scope>NUCLEOTIDE SEQUENCE</scope>
    <source>
        <strain evidence="2">BX16</strain>
    </source>
</reference>
<gene>
    <name evidence="2" type="ORF">H8876_06490</name>
</gene>
<proteinExistence type="predicted"/>
<feature type="transmembrane region" description="Helical" evidence="1">
    <location>
        <begin position="433"/>
        <end position="454"/>
    </location>
</feature>
<protein>
    <submittedName>
        <fullName evidence="2">Xanthine/uracil/vitamin C permease</fullName>
    </submittedName>
</protein>
<dbReference type="AlphaFoldDB" id="A0A923NCQ7"/>
<feature type="transmembrane region" description="Helical" evidence="1">
    <location>
        <begin position="374"/>
        <end position="393"/>
    </location>
</feature>
<feature type="transmembrane region" description="Helical" evidence="1">
    <location>
        <begin position="490"/>
        <end position="507"/>
    </location>
</feature>
<feature type="transmembrane region" description="Helical" evidence="1">
    <location>
        <begin position="238"/>
        <end position="256"/>
    </location>
</feature>
<feature type="transmembrane region" description="Helical" evidence="1">
    <location>
        <begin position="319"/>
        <end position="338"/>
    </location>
</feature>
<dbReference type="RefSeq" id="WP_249287058.1">
    <property type="nucleotide sequence ID" value="NZ_JACRWC010000081.1"/>
</dbReference>
<comment type="caution">
    <text evidence="2">The sequence shown here is derived from an EMBL/GenBank/DDBJ whole genome shotgun (WGS) entry which is preliminary data.</text>
</comment>
<feature type="transmembrane region" description="Helical" evidence="1">
    <location>
        <begin position="175"/>
        <end position="194"/>
    </location>
</feature>